<gene>
    <name evidence="1" type="ORF">KIH27_19990</name>
</gene>
<protein>
    <submittedName>
        <fullName evidence="1">Uncharacterized protein</fullName>
    </submittedName>
</protein>
<dbReference type="RefSeq" id="WP_214094719.1">
    <property type="nucleotide sequence ID" value="NZ_JAHCLR010000063.1"/>
</dbReference>
<organism evidence="1 2">
    <name type="scientific">Mycolicibacter acidiphilus</name>
    <dbReference type="NCBI Taxonomy" id="2835306"/>
    <lineage>
        <taxon>Bacteria</taxon>
        <taxon>Bacillati</taxon>
        <taxon>Actinomycetota</taxon>
        <taxon>Actinomycetes</taxon>
        <taxon>Mycobacteriales</taxon>
        <taxon>Mycobacteriaceae</taxon>
        <taxon>Mycolicibacter</taxon>
    </lineage>
</organism>
<sequence length="109" mass="12062">MSNIDYVIVGTGPLLADVRNMVKNITRSADAESGWLHPADERASVYVKPDPECAGGTVVQVYYSADPPTRGQEYARSLYDELVRRTNWDLVLDSDETDGIVASRTKSRV</sequence>
<keyword evidence="2" id="KW-1185">Reference proteome</keyword>
<comment type="caution">
    <text evidence="1">The sequence shown here is derived from an EMBL/GenBank/DDBJ whole genome shotgun (WGS) entry which is preliminary data.</text>
</comment>
<evidence type="ECO:0000313" key="1">
    <source>
        <dbReference type="EMBL" id="MBS9535869.1"/>
    </source>
</evidence>
<reference evidence="1 2" key="1">
    <citation type="submission" date="2021-05" db="EMBL/GenBank/DDBJ databases">
        <title>Mycobacterium acidophilum sp. nov., an extremely acid-tolerant member of the genus Mycobacterium.</title>
        <authorList>
            <person name="Xia J."/>
        </authorList>
    </citation>
    <scope>NUCLEOTIDE SEQUENCE [LARGE SCALE GENOMIC DNA]</scope>
    <source>
        <strain evidence="1 2">M1</strain>
    </source>
</reference>
<accession>A0ABS5RQK9</accession>
<dbReference type="Proteomes" id="UP001519535">
    <property type="component" value="Unassembled WGS sequence"/>
</dbReference>
<evidence type="ECO:0000313" key="2">
    <source>
        <dbReference type="Proteomes" id="UP001519535"/>
    </source>
</evidence>
<name>A0ABS5RQK9_9MYCO</name>
<dbReference type="EMBL" id="JAHCLR010000063">
    <property type="protein sequence ID" value="MBS9535869.1"/>
    <property type="molecule type" value="Genomic_DNA"/>
</dbReference>
<proteinExistence type="predicted"/>